<dbReference type="SUPFAM" id="SSF52091">
    <property type="entry name" value="SpoIIaa-like"/>
    <property type="match status" value="1"/>
</dbReference>
<keyword evidence="3" id="KW-1185">Reference proteome</keyword>
<dbReference type="InterPro" id="IPR052746">
    <property type="entry name" value="MlaB_ABC_Transporter"/>
</dbReference>
<dbReference type="CDD" id="cd07043">
    <property type="entry name" value="STAS_anti-anti-sigma_factors"/>
    <property type="match status" value="1"/>
</dbReference>
<gene>
    <name evidence="2" type="ORF">FG381_08610</name>
</gene>
<dbReference type="RefSeq" id="WP_139688437.1">
    <property type="nucleotide sequence ID" value="NZ_CP040882.1"/>
</dbReference>
<protein>
    <submittedName>
        <fullName evidence="2">STAS domain-containing protein</fullName>
    </submittedName>
</protein>
<dbReference type="Gene3D" id="3.30.750.24">
    <property type="entry name" value="STAS domain"/>
    <property type="match status" value="1"/>
</dbReference>
<evidence type="ECO:0000259" key="1">
    <source>
        <dbReference type="PROSITE" id="PS50801"/>
    </source>
</evidence>
<evidence type="ECO:0000313" key="3">
    <source>
        <dbReference type="Proteomes" id="UP000308889"/>
    </source>
</evidence>
<dbReference type="PROSITE" id="PS50801">
    <property type="entry name" value="STAS"/>
    <property type="match status" value="1"/>
</dbReference>
<dbReference type="PANTHER" id="PTHR35849:SF2">
    <property type="entry name" value="BLR2341 PROTEIN"/>
    <property type="match status" value="1"/>
</dbReference>
<accession>A0ABX5VFZ2</accession>
<proteinExistence type="predicted"/>
<dbReference type="InterPro" id="IPR058548">
    <property type="entry name" value="MlaB-like_STAS"/>
</dbReference>
<reference evidence="3" key="1">
    <citation type="submission" date="2019-06" db="EMBL/GenBank/DDBJ databases">
        <authorList>
            <person name="Oh B.S."/>
        </authorList>
    </citation>
    <scope>NUCLEOTIDE SEQUENCE [LARGE SCALE GENOMIC DNA]</scope>
    <source>
        <strain evidence="3">KGMB03119</strain>
    </source>
</reference>
<organism evidence="2 3">
    <name type="scientific">Sutterella faecalis</name>
    <dbReference type="NCBI Taxonomy" id="2584944"/>
    <lineage>
        <taxon>Bacteria</taxon>
        <taxon>Pseudomonadati</taxon>
        <taxon>Pseudomonadota</taxon>
        <taxon>Betaproteobacteria</taxon>
        <taxon>Burkholderiales</taxon>
        <taxon>Sutterellaceae</taxon>
        <taxon>Sutterella</taxon>
    </lineage>
</organism>
<evidence type="ECO:0000313" key="2">
    <source>
        <dbReference type="EMBL" id="QDA55003.1"/>
    </source>
</evidence>
<dbReference type="InterPro" id="IPR002645">
    <property type="entry name" value="STAS_dom"/>
</dbReference>
<dbReference type="Pfam" id="PF13466">
    <property type="entry name" value="STAS_2"/>
    <property type="match status" value="1"/>
</dbReference>
<dbReference type="EMBL" id="CP040882">
    <property type="protein sequence ID" value="QDA55003.1"/>
    <property type="molecule type" value="Genomic_DNA"/>
</dbReference>
<name>A0ABX5VFZ2_9BURK</name>
<dbReference type="Proteomes" id="UP000308889">
    <property type="component" value="Chromosome"/>
</dbReference>
<feature type="domain" description="STAS" evidence="1">
    <location>
        <begin position="8"/>
        <end position="93"/>
    </location>
</feature>
<dbReference type="PANTHER" id="PTHR35849">
    <property type="entry name" value="BLR2341 PROTEIN"/>
    <property type="match status" value="1"/>
</dbReference>
<dbReference type="InterPro" id="IPR036513">
    <property type="entry name" value="STAS_dom_sf"/>
</dbReference>
<sequence>MRVAEEVIDFENAPAVKRELLRAQASGDFTVDLSDVKRADSAALSVLLSARRKAEALGGRLAIEGLPADLKTLARLYGVEEILGLPVEKTTER</sequence>